<evidence type="ECO:0000256" key="1">
    <source>
        <dbReference type="PIRSR" id="PIRSR639126-1"/>
    </source>
</evidence>
<accession>A0A9D4BP00</accession>
<comment type="caution">
    <text evidence="5">The sequence shown here is derived from an EMBL/GenBank/DDBJ whole genome shotgun (WGS) entry which is preliminary data.</text>
</comment>
<protein>
    <recommendedName>
        <fullName evidence="2">Gamma-glutamylcyclotransferase family protein</fullName>
    </recommendedName>
</protein>
<gene>
    <name evidence="5" type="ORF">DPMN_078235</name>
</gene>
<name>A0A9D4BP00_DREPO</name>
<sequence>MESLTSATFVGKGKTVSVHPLVIGKSNLPMLIDHKSYGKQVNGEVYEVDADDLRDLDRFEGHPDFNNRREIDILVSYGDKNVVEKCATYFITNYAPEMLQQRCYENYDSYADHGIPYDISENPNHPDNVQSSSQSS</sequence>
<feature type="domain" description="Gamma-glutamylcyclotransferase AIG2-like" evidence="4">
    <location>
        <begin position="4"/>
        <end position="100"/>
    </location>
</feature>
<feature type="compositionally biased region" description="Polar residues" evidence="3">
    <location>
        <begin position="121"/>
        <end position="136"/>
    </location>
</feature>
<feature type="active site" description="Proton acceptor" evidence="1">
    <location>
        <position position="60"/>
    </location>
</feature>
<proteinExistence type="inferred from homology"/>
<dbReference type="InterPro" id="IPR039126">
    <property type="entry name" value="GGACT"/>
</dbReference>
<evidence type="ECO:0000313" key="6">
    <source>
        <dbReference type="Proteomes" id="UP000828390"/>
    </source>
</evidence>
<dbReference type="InterPro" id="IPR009288">
    <property type="entry name" value="AIG2-like_dom"/>
</dbReference>
<dbReference type="PANTHER" id="PTHR12510">
    <property type="entry name" value="TROPONIN C-AKIN-1 PROTEIN"/>
    <property type="match status" value="1"/>
</dbReference>
<feature type="region of interest" description="Disordered" evidence="3">
    <location>
        <begin position="115"/>
        <end position="136"/>
    </location>
</feature>
<comment type="similarity">
    <text evidence="2">Belongs to the gamma-glutamylcyclotransferase family.</text>
</comment>
<dbReference type="InterPro" id="IPR036568">
    <property type="entry name" value="GGCT-like_sf"/>
</dbReference>
<organism evidence="5 6">
    <name type="scientific">Dreissena polymorpha</name>
    <name type="common">Zebra mussel</name>
    <name type="synonym">Mytilus polymorpha</name>
    <dbReference type="NCBI Taxonomy" id="45954"/>
    <lineage>
        <taxon>Eukaryota</taxon>
        <taxon>Metazoa</taxon>
        <taxon>Spiralia</taxon>
        <taxon>Lophotrochozoa</taxon>
        <taxon>Mollusca</taxon>
        <taxon>Bivalvia</taxon>
        <taxon>Autobranchia</taxon>
        <taxon>Heteroconchia</taxon>
        <taxon>Euheterodonta</taxon>
        <taxon>Imparidentia</taxon>
        <taxon>Neoheterodontei</taxon>
        <taxon>Myida</taxon>
        <taxon>Dreissenoidea</taxon>
        <taxon>Dreissenidae</taxon>
        <taxon>Dreissena</taxon>
    </lineage>
</organism>
<reference evidence="5" key="1">
    <citation type="journal article" date="2019" name="bioRxiv">
        <title>The Genome of the Zebra Mussel, Dreissena polymorpha: A Resource for Invasive Species Research.</title>
        <authorList>
            <person name="McCartney M.A."/>
            <person name="Auch B."/>
            <person name="Kono T."/>
            <person name="Mallez S."/>
            <person name="Zhang Y."/>
            <person name="Obille A."/>
            <person name="Becker A."/>
            <person name="Abrahante J.E."/>
            <person name="Garbe J."/>
            <person name="Badalamenti J.P."/>
            <person name="Herman A."/>
            <person name="Mangelson H."/>
            <person name="Liachko I."/>
            <person name="Sullivan S."/>
            <person name="Sone E.D."/>
            <person name="Koren S."/>
            <person name="Silverstein K.A.T."/>
            <person name="Beckman K.B."/>
            <person name="Gohl D.M."/>
        </authorList>
    </citation>
    <scope>NUCLEOTIDE SEQUENCE</scope>
    <source>
        <strain evidence="5">Duluth1</strain>
        <tissue evidence="5">Whole animal</tissue>
    </source>
</reference>
<evidence type="ECO:0000256" key="3">
    <source>
        <dbReference type="SAM" id="MobiDB-lite"/>
    </source>
</evidence>
<dbReference type="AlphaFoldDB" id="A0A9D4BP00"/>
<dbReference type="GO" id="GO:0061929">
    <property type="term" value="F:gamma-glutamylaminecyclotransferase activity"/>
    <property type="evidence" value="ECO:0007669"/>
    <property type="project" value="InterPro"/>
</dbReference>
<dbReference type="Pfam" id="PF06094">
    <property type="entry name" value="GGACT"/>
    <property type="match status" value="1"/>
</dbReference>
<dbReference type="EMBL" id="JAIWYP010000015">
    <property type="protein sequence ID" value="KAH3703204.1"/>
    <property type="molecule type" value="Genomic_DNA"/>
</dbReference>
<dbReference type="PANTHER" id="PTHR12510:SF4">
    <property type="entry name" value="GAMMA-GLUTAMYLAMINECYCLOTRANSFERASE"/>
    <property type="match status" value="1"/>
</dbReference>
<evidence type="ECO:0000313" key="5">
    <source>
        <dbReference type="EMBL" id="KAH3703204.1"/>
    </source>
</evidence>
<evidence type="ECO:0000256" key="2">
    <source>
        <dbReference type="RuleBase" id="RU367036"/>
    </source>
</evidence>
<dbReference type="GO" id="GO:0005829">
    <property type="term" value="C:cytosol"/>
    <property type="evidence" value="ECO:0007669"/>
    <property type="project" value="TreeGrafter"/>
</dbReference>
<dbReference type="Proteomes" id="UP000828390">
    <property type="component" value="Unassembled WGS sequence"/>
</dbReference>
<evidence type="ECO:0000259" key="4">
    <source>
        <dbReference type="Pfam" id="PF06094"/>
    </source>
</evidence>
<keyword evidence="6" id="KW-1185">Reference proteome</keyword>
<dbReference type="SUPFAM" id="SSF110857">
    <property type="entry name" value="Gamma-glutamyl cyclotransferase-like"/>
    <property type="match status" value="1"/>
</dbReference>
<reference evidence="5" key="2">
    <citation type="submission" date="2020-11" db="EMBL/GenBank/DDBJ databases">
        <authorList>
            <person name="McCartney M.A."/>
            <person name="Auch B."/>
            <person name="Kono T."/>
            <person name="Mallez S."/>
            <person name="Becker A."/>
            <person name="Gohl D.M."/>
            <person name="Silverstein K.A.T."/>
            <person name="Koren S."/>
            <person name="Bechman K.B."/>
            <person name="Herman A."/>
            <person name="Abrahante J.E."/>
            <person name="Garbe J."/>
        </authorList>
    </citation>
    <scope>NUCLEOTIDE SEQUENCE</scope>
    <source>
        <strain evidence="5">Duluth1</strain>
        <tissue evidence="5">Whole animal</tissue>
    </source>
</reference>
<dbReference type="Gene3D" id="3.10.490.10">
    <property type="entry name" value="Gamma-glutamyl cyclotransferase-like"/>
    <property type="match status" value="1"/>
</dbReference>